<evidence type="ECO:0000313" key="1">
    <source>
        <dbReference type="EMBL" id="SOC17384.1"/>
    </source>
</evidence>
<evidence type="ECO:0000313" key="2">
    <source>
        <dbReference type="Proteomes" id="UP000219068"/>
    </source>
</evidence>
<proteinExistence type="predicted"/>
<dbReference type="Proteomes" id="UP000219068">
    <property type="component" value="Unassembled WGS sequence"/>
</dbReference>
<dbReference type="AlphaFoldDB" id="A0A285TBZ9"/>
<name>A0A285TBZ9_9PROT</name>
<protein>
    <submittedName>
        <fullName evidence="1">Uncharacterized protein</fullName>
    </submittedName>
</protein>
<gene>
    <name evidence="1" type="ORF">SAMN05428964_102493</name>
</gene>
<organism evidence="1 2">
    <name type="scientific">Thalassospira xiamenensis</name>
    <dbReference type="NCBI Taxonomy" id="220697"/>
    <lineage>
        <taxon>Bacteria</taxon>
        <taxon>Pseudomonadati</taxon>
        <taxon>Pseudomonadota</taxon>
        <taxon>Alphaproteobacteria</taxon>
        <taxon>Rhodospirillales</taxon>
        <taxon>Thalassospiraceae</taxon>
        <taxon>Thalassospira</taxon>
    </lineage>
</organism>
<dbReference type="Gene3D" id="1.10.730.10">
    <property type="entry name" value="Isoleucyl-tRNA Synthetase, Domain 1"/>
    <property type="match status" value="1"/>
</dbReference>
<reference evidence="1 2" key="1">
    <citation type="submission" date="2017-08" db="EMBL/GenBank/DDBJ databases">
        <authorList>
            <person name="de Groot N.N."/>
        </authorList>
    </citation>
    <scope>NUCLEOTIDE SEQUENCE [LARGE SCALE GENOMIC DNA]</scope>
    <source>
        <strain evidence="1 2">USBA 78</strain>
    </source>
</reference>
<dbReference type="EMBL" id="OBMM01000002">
    <property type="protein sequence ID" value="SOC17384.1"/>
    <property type="molecule type" value="Genomic_DNA"/>
</dbReference>
<accession>A0A285TBZ9</accession>
<sequence>MLDTPIYVSDQYNPHSLTREWGFVLASHRPAFSKYGDDLRGGRLAIACEILSLLPACEEQKDFPRQPKNAGPVSTDIIDNNLAKLHSQIGSDVLCLTLLADVPLDRPLHITQSNLIGHWRWLRQVWTKLATAEQTFTFMPEAQPQSLQNTPKSKMVDQLAKGRFNTAIANLRCDFKSLSNNCDSAKDLELRLSFITNLTLFCPLIGSELLCRLGHAPFGTNHHAKYSEE</sequence>